<accession>A0A1Y5PKU5</accession>
<reference evidence="2" key="1">
    <citation type="submission" date="2016-03" db="EMBL/GenBank/DDBJ databases">
        <authorList>
            <person name="Ploux O."/>
        </authorList>
    </citation>
    <scope>NUCLEOTIDE SEQUENCE</scope>
    <source>
        <strain evidence="2">UC10</strain>
    </source>
</reference>
<evidence type="ECO:0000313" key="2">
    <source>
        <dbReference type="EMBL" id="SBS76801.1"/>
    </source>
</evidence>
<feature type="compositionally biased region" description="Basic and acidic residues" evidence="1">
    <location>
        <begin position="32"/>
        <end position="50"/>
    </location>
</feature>
<gene>
    <name evidence="2" type="ORF">MHPYR_370002</name>
</gene>
<dbReference type="AlphaFoldDB" id="A0A1Y5PKU5"/>
<protein>
    <submittedName>
        <fullName evidence="2">Uncharacterized protein</fullName>
    </submittedName>
</protein>
<name>A0A1Y5PKU5_9MYCO</name>
<sequence>MSQFWGPVMGTSRQNRTAVNKIFGTELPQESSDERDPDDNRDAADRDQWLRDNVPPHHR</sequence>
<organism evidence="2">
    <name type="scientific">uncultured Mycobacterium sp</name>
    <dbReference type="NCBI Taxonomy" id="171292"/>
    <lineage>
        <taxon>Bacteria</taxon>
        <taxon>Bacillati</taxon>
        <taxon>Actinomycetota</taxon>
        <taxon>Actinomycetes</taxon>
        <taxon>Mycobacteriales</taxon>
        <taxon>Mycobacteriaceae</taxon>
        <taxon>Mycobacterium</taxon>
        <taxon>environmental samples</taxon>
    </lineage>
</organism>
<evidence type="ECO:0000256" key="1">
    <source>
        <dbReference type="SAM" id="MobiDB-lite"/>
    </source>
</evidence>
<dbReference type="EMBL" id="FLQS01000031">
    <property type="protein sequence ID" value="SBS76801.1"/>
    <property type="molecule type" value="Genomic_DNA"/>
</dbReference>
<feature type="region of interest" description="Disordered" evidence="1">
    <location>
        <begin position="1"/>
        <end position="59"/>
    </location>
</feature>
<proteinExistence type="predicted"/>